<dbReference type="AlphaFoldDB" id="A0A9R0VDI7"/>
<accession>A0A9R0VDI7</accession>
<dbReference type="Proteomes" id="UP000324705">
    <property type="component" value="Chromosome 1B"/>
</dbReference>
<evidence type="ECO:0000313" key="4">
    <source>
        <dbReference type="Proteomes" id="UP000324705"/>
    </source>
</evidence>
<feature type="region of interest" description="Disordered" evidence="1">
    <location>
        <begin position="130"/>
        <end position="175"/>
    </location>
</feature>
<evidence type="ECO:0000256" key="1">
    <source>
        <dbReference type="SAM" id="MobiDB-lite"/>
    </source>
</evidence>
<sequence length="175" mass="18573">MALRLVLARALLQPAAWAPAPAAAAAIAAVLSRRLFSNTTRGGGRGRGAHVDRRIEKTKEKLLEPYKGKTPAPAAEEVAADLTGVLRRFEAAKSTPGQEQHGSKTFVGDSFAGDSFVGDEFVGEPFAGEHFDTEPYEADGSVDGYSFSGGTYEGDSHSGDIYTPWVGRETRRGGD</sequence>
<dbReference type="EMBL" id="LT934112">
    <property type="protein sequence ID" value="VAH21994.1"/>
    <property type="molecule type" value="Genomic_DNA"/>
</dbReference>
<evidence type="ECO:0000313" key="3">
    <source>
        <dbReference type="EMBL" id="VAH21994.1"/>
    </source>
</evidence>
<name>A0A9R0VDI7_TRITD</name>
<proteinExistence type="predicted"/>
<feature type="signal peptide" evidence="2">
    <location>
        <begin position="1"/>
        <end position="17"/>
    </location>
</feature>
<dbReference type="Gramene" id="TRITD1Bv1G198190.1">
    <property type="protein sequence ID" value="TRITD1Bv1G198190.1"/>
    <property type="gene ID" value="TRITD1Bv1G198190"/>
</dbReference>
<organism evidence="3 4">
    <name type="scientific">Triticum turgidum subsp. durum</name>
    <name type="common">Durum wheat</name>
    <name type="synonym">Triticum durum</name>
    <dbReference type="NCBI Taxonomy" id="4567"/>
    <lineage>
        <taxon>Eukaryota</taxon>
        <taxon>Viridiplantae</taxon>
        <taxon>Streptophyta</taxon>
        <taxon>Embryophyta</taxon>
        <taxon>Tracheophyta</taxon>
        <taxon>Spermatophyta</taxon>
        <taxon>Magnoliopsida</taxon>
        <taxon>Liliopsida</taxon>
        <taxon>Poales</taxon>
        <taxon>Poaceae</taxon>
        <taxon>BOP clade</taxon>
        <taxon>Pooideae</taxon>
        <taxon>Triticodae</taxon>
        <taxon>Triticeae</taxon>
        <taxon>Triticinae</taxon>
        <taxon>Triticum</taxon>
    </lineage>
</organism>
<gene>
    <name evidence="3" type="ORF">TRITD_1Bv1G198190</name>
</gene>
<evidence type="ECO:0000256" key="2">
    <source>
        <dbReference type="SAM" id="SignalP"/>
    </source>
</evidence>
<reference evidence="3 4" key="1">
    <citation type="submission" date="2017-09" db="EMBL/GenBank/DDBJ databases">
        <authorList>
            <consortium name="International Durum Wheat Genome Sequencing Consortium (IDWGSC)"/>
            <person name="Milanesi L."/>
        </authorList>
    </citation>
    <scope>NUCLEOTIDE SEQUENCE [LARGE SCALE GENOMIC DNA]</scope>
    <source>
        <strain evidence="4">cv. Svevo</strain>
    </source>
</reference>
<keyword evidence="4" id="KW-1185">Reference proteome</keyword>
<protein>
    <submittedName>
        <fullName evidence="3">Uncharacterized protein</fullName>
    </submittedName>
</protein>
<feature type="chain" id="PRO_5040382519" evidence="2">
    <location>
        <begin position="18"/>
        <end position="175"/>
    </location>
</feature>
<keyword evidence="2" id="KW-0732">Signal</keyword>